<dbReference type="InterPro" id="IPR027381">
    <property type="entry name" value="LytR/CpsA/Psr_C"/>
</dbReference>
<proteinExistence type="predicted"/>
<evidence type="ECO:0000256" key="1">
    <source>
        <dbReference type="SAM" id="Phobius"/>
    </source>
</evidence>
<feature type="domain" description="LytR/CpsA/Psr regulator C-terminal" evidence="3">
    <location>
        <begin position="428"/>
        <end position="509"/>
    </location>
</feature>
<dbReference type="Gene3D" id="3.40.630.190">
    <property type="entry name" value="LCP protein"/>
    <property type="match status" value="1"/>
</dbReference>
<protein>
    <submittedName>
        <fullName evidence="5">Unannotated protein</fullName>
    </submittedName>
</protein>
<dbReference type="InterPro" id="IPR050922">
    <property type="entry name" value="LytR/CpsA/Psr_CW_biosynth"/>
</dbReference>
<gene>
    <name evidence="4" type="ORF">UFOPK3495_01733</name>
    <name evidence="5" type="ORF">UFOPK4237_01754</name>
</gene>
<evidence type="ECO:0000259" key="3">
    <source>
        <dbReference type="Pfam" id="PF13399"/>
    </source>
</evidence>
<dbReference type="PANTHER" id="PTHR33392">
    <property type="entry name" value="POLYISOPRENYL-TEICHOIC ACID--PEPTIDOGLYCAN TEICHOIC ACID TRANSFERASE TAGU"/>
    <property type="match status" value="1"/>
</dbReference>
<accession>A0A6J7SR47</accession>
<feature type="domain" description="Cell envelope-related transcriptional attenuator" evidence="2">
    <location>
        <begin position="170"/>
        <end position="324"/>
    </location>
</feature>
<organism evidence="5">
    <name type="scientific">freshwater metagenome</name>
    <dbReference type="NCBI Taxonomy" id="449393"/>
    <lineage>
        <taxon>unclassified sequences</taxon>
        <taxon>metagenomes</taxon>
        <taxon>ecological metagenomes</taxon>
    </lineage>
</organism>
<keyword evidence="1" id="KW-1133">Transmembrane helix</keyword>
<dbReference type="AlphaFoldDB" id="A0A6J7SR47"/>
<evidence type="ECO:0000313" key="5">
    <source>
        <dbReference type="EMBL" id="CAB5043322.1"/>
    </source>
</evidence>
<dbReference type="InterPro" id="IPR004474">
    <property type="entry name" value="LytR_CpsA_psr"/>
</dbReference>
<keyword evidence="1" id="KW-0472">Membrane</keyword>
<feature type="transmembrane region" description="Helical" evidence="1">
    <location>
        <begin position="80"/>
        <end position="103"/>
    </location>
</feature>
<dbReference type="EMBL" id="CAFBMC010000156">
    <property type="protein sequence ID" value="CAB4913508.1"/>
    <property type="molecule type" value="Genomic_DNA"/>
</dbReference>
<reference evidence="5" key="1">
    <citation type="submission" date="2020-05" db="EMBL/GenBank/DDBJ databases">
        <authorList>
            <person name="Chiriac C."/>
            <person name="Salcher M."/>
            <person name="Ghai R."/>
            <person name="Kavagutti S V."/>
        </authorList>
    </citation>
    <scope>NUCLEOTIDE SEQUENCE</scope>
</reference>
<dbReference type="NCBIfam" id="TIGR00350">
    <property type="entry name" value="lytR_cpsA_psr"/>
    <property type="match status" value="1"/>
</dbReference>
<dbReference type="Pfam" id="PF03816">
    <property type="entry name" value="LytR_cpsA_psr"/>
    <property type="match status" value="1"/>
</dbReference>
<keyword evidence="1" id="KW-0812">Transmembrane</keyword>
<dbReference type="Gene3D" id="3.30.70.2390">
    <property type="match status" value="1"/>
</dbReference>
<sequence length="538" mass="57350">MQDPFEEVRDTLLRCHGLPKILNPHAPLESQLLHRSLIWEPHRATRRLSGSGESFGDLPLILRPRPKDFMATSRRRWPRLLAATAAAAVLLTTVIGAGVNHLMGNLQGNIKALDVSAQVGDSTTSGQESALVYDADGNMKPLNVVLMGTDTRTGSGNKGYGKKGMNYGERSDTTIVLHVSADRTNAVAVSIPRDTLVSIPKCTNSKGQTVGGGTNKFNDAYSIGGPGCTLKAVNEMTGMNITNFVKIDFGGFKKIVNAIGGVEICLATPVKDKQSGLNLSAGKHVVSGEEALAFVRIRHNIGDGSDTSRIRRQQAFISSLSRQVLSSGTLLNPASVIGLLDAATQSITADPEMADLKQLQELVLSMNGISPKNLTFLTMPWKPAGDGANVLENQKKARPVWKAMREDTSYPPKTTNGQPTLSTAPSAIYVDVFNGTTTPGLARKVAKQLKAQGYRVQNIGTSKTPATATTLTYDAKWDTSAKTLVWASSGKDDPTGKGQRMTLTIGPDFTSIKPVVISAAAGDVYSKLNTGDETFCAS</sequence>
<dbReference type="PANTHER" id="PTHR33392:SF6">
    <property type="entry name" value="POLYISOPRENYL-TEICHOIC ACID--PEPTIDOGLYCAN TEICHOIC ACID TRANSFERASE TAGU"/>
    <property type="match status" value="1"/>
</dbReference>
<name>A0A6J7SR47_9ZZZZ</name>
<dbReference type="Pfam" id="PF13399">
    <property type="entry name" value="LytR_C"/>
    <property type="match status" value="1"/>
</dbReference>
<evidence type="ECO:0000259" key="2">
    <source>
        <dbReference type="Pfam" id="PF03816"/>
    </source>
</evidence>
<dbReference type="EMBL" id="CAFBPZ010000192">
    <property type="protein sequence ID" value="CAB5043322.1"/>
    <property type="molecule type" value="Genomic_DNA"/>
</dbReference>
<evidence type="ECO:0000313" key="4">
    <source>
        <dbReference type="EMBL" id="CAB4913508.1"/>
    </source>
</evidence>